<evidence type="ECO:0000256" key="2">
    <source>
        <dbReference type="SAM" id="Phobius"/>
    </source>
</evidence>
<evidence type="ECO:0000313" key="4">
    <source>
        <dbReference type="Proteomes" id="UP001190466"/>
    </source>
</evidence>
<dbReference type="Proteomes" id="UP001190466">
    <property type="component" value="Chromosome"/>
</dbReference>
<keyword evidence="2" id="KW-0812">Transmembrane</keyword>
<feature type="transmembrane region" description="Helical" evidence="2">
    <location>
        <begin position="98"/>
        <end position="117"/>
    </location>
</feature>
<reference evidence="3 4" key="1">
    <citation type="submission" date="2023-08" db="EMBL/GenBank/DDBJ databases">
        <authorList>
            <person name="Folkvardsen B D."/>
            <person name="Norman A."/>
        </authorList>
    </citation>
    <scope>NUCLEOTIDE SEQUENCE [LARGE SCALE GENOMIC DNA]</scope>
    <source>
        <strain evidence="3 4">Mu0050</strain>
    </source>
</reference>
<name>A0ABM9MK65_9MYCO</name>
<dbReference type="RefSeq" id="WP_316513021.1">
    <property type="nucleotide sequence ID" value="NZ_OY726395.1"/>
</dbReference>
<evidence type="ECO:0000313" key="3">
    <source>
        <dbReference type="EMBL" id="CAJ1587248.1"/>
    </source>
</evidence>
<feature type="region of interest" description="Disordered" evidence="1">
    <location>
        <begin position="1"/>
        <end position="23"/>
    </location>
</feature>
<dbReference type="Pfam" id="PF12277">
    <property type="entry name" value="DUF3618"/>
    <property type="match status" value="1"/>
</dbReference>
<dbReference type="EMBL" id="OY726395">
    <property type="protein sequence ID" value="CAJ1587248.1"/>
    <property type="molecule type" value="Genomic_DNA"/>
</dbReference>
<evidence type="ECO:0000256" key="1">
    <source>
        <dbReference type="SAM" id="MobiDB-lite"/>
    </source>
</evidence>
<dbReference type="InterPro" id="IPR022062">
    <property type="entry name" value="DUF3618"/>
</dbReference>
<accession>A0ABM9MK65</accession>
<organism evidence="3 4">
    <name type="scientific">[Mycobacterium] wendilense</name>
    <dbReference type="NCBI Taxonomy" id="3064284"/>
    <lineage>
        <taxon>Bacteria</taxon>
        <taxon>Bacillati</taxon>
        <taxon>Actinomycetota</taxon>
        <taxon>Actinomycetes</taxon>
        <taxon>Mycobacteriales</taxon>
        <taxon>Mycobacteriaceae</taxon>
        <taxon>Mycolicibacter</taxon>
    </lineage>
</organism>
<keyword evidence="2" id="KW-0472">Membrane</keyword>
<protein>
    <submittedName>
        <fullName evidence="3">DUF3618 domain-containing protein</fullName>
    </submittedName>
</protein>
<keyword evidence="4" id="KW-1185">Reference proteome</keyword>
<keyword evidence="2" id="KW-1133">Transmembrane helix</keyword>
<proteinExistence type="predicted"/>
<gene>
    <name evidence="3" type="ORF">MU0050_004696</name>
</gene>
<sequence length="121" mass="12844">MTAEETPSGRNGEPGPDADIDDLQADIEKTRHELGQTVEALAAKADVKARVEDKVSETKDRMAAKTTQAPEAVADRAHAAQHATREALTTDTGSVRPVVPVAALIAAAALVGAVLWLRRRR</sequence>